<feature type="region of interest" description="Disordered" evidence="9">
    <location>
        <begin position="158"/>
        <end position="184"/>
    </location>
</feature>
<evidence type="ECO:0000256" key="8">
    <source>
        <dbReference type="RuleBase" id="RU003905"/>
    </source>
</evidence>
<dbReference type="Proteomes" id="UP000268162">
    <property type="component" value="Unassembled WGS sequence"/>
</dbReference>
<organism evidence="10 11">
    <name type="scientific">Dimargaris cristalligena</name>
    <dbReference type="NCBI Taxonomy" id="215637"/>
    <lineage>
        <taxon>Eukaryota</taxon>
        <taxon>Fungi</taxon>
        <taxon>Fungi incertae sedis</taxon>
        <taxon>Zoopagomycota</taxon>
        <taxon>Kickxellomycotina</taxon>
        <taxon>Dimargaritomycetes</taxon>
        <taxon>Dimargaritales</taxon>
        <taxon>Dimargaritaceae</taxon>
        <taxon>Dimargaris</taxon>
    </lineage>
</organism>
<dbReference type="GO" id="GO:0006412">
    <property type="term" value="P:translation"/>
    <property type="evidence" value="ECO:0007669"/>
    <property type="project" value="InterPro"/>
</dbReference>
<keyword evidence="3" id="KW-0809">Transit peptide</keyword>
<feature type="non-terminal residue" evidence="10">
    <location>
        <position position="248"/>
    </location>
</feature>
<keyword evidence="4 8" id="KW-0689">Ribosomal protein</keyword>
<dbReference type="GO" id="GO:0003735">
    <property type="term" value="F:structural constituent of ribosome"/>
    <property type="evidence" value="ECO:0007669"/>
    <property type="project" value="InterPro"/>
</dbReference>
<comment type="similarity">
    <text evidence="2 8">Belongs to the universal ribosomal protein uL3 family.</text>
</comment>
<dbReference type="InterPro" id="IPR019926">
    <property type="entry name" value="Ribosomal_uL3_CS"/>
</dbReference>
<proteinExistence type="inferred from homology"/>
<dbReference type="HAMAP" id="MF_01325_B">
    <property type="entry name" value="Ribosomal_uL3_B"/>
    <property type="match status" value="1"/>
</dbReference>
<dbReference type="GO" id="GO:0005762">
    <property type="term" value="C:mitochondrial large ribosomal subunit"/>
    <property type="evidence" value="ECO:0007669"/>
    <property type="project" value="TreeGrafter"/>
</dbReference>
<sequence>AAPLELETAEWTPESIRCGLVATKLGMTAMWNEWGVRIPITILQFEDVQVTHLIPPTHPRAPYRLQVGYGDVGNPARVTRPLLGHFASAGVTPKAKLFEFSVSSDALLPVGTTLTASHFVPGQFVDVTGTSRGKGFQGVMKRWGFKGGPASHGSSLFHRGGGSTGQRSAPGKVFKGKKMAGNMGGERKTVQNLRVMKIDRDLNCIWVAGSVPGPDKGYLRIRDSVRKYGGRKFPKEAGPPPFPTFIPE</sequence>
<dbReference type="Pfam" id="PF00297">
    <property type="entry name" value="Ribosomal_L3"/>
    <property type="match status" value="1"/>
</dbReference>
<dbReference type="STRING" id="215637.A0A4P9ZZB6"/>
<dbReference type="AlphaFoldDB" id="A0A4P9ZZB6"/>
<evidence type="ECO:0000313" key="11">
    <source>
        <dbReference type="Proteomes" id="UP000268162"/>
    </source>
</evidence>
<keyword evidence="6 8" id="KW-0687">Ribonucleoprotein</keyword>
<dbReference type="Gene3D" id="2.40.30.10">
    <property type="entry name" value="Translation factors"/>
    <property type="match status" value="2"/>
</dbReference>
<dbReference type="NCBIfam" id="TIGR03625">
    <property type="entry name" value="L3_bact"/>
    <property type="match status" value="1"/>
</dbReference>
<gene>
    <name evidence="10" type="ORF">BJ085DRAFT_4460</name>
</gene>
<accession>A0A4P9ZZB6</accession>
<evidence type="ECO:0000256" key="7">
    <source>
        <dbReference type="ARBA" id="ARBA00035209"/>
    </source>
</evidence>
<evidence type="ECO:0000256" key="2">
    <source>
        <dbReference type="ARBA" id="ARBA00006540"/>
    </source>
</evidence>
<dbReference type="PANTHER" id="PTHR11229">
    <property type="entry name" value="50S RIBOSOMAL PROTEIN L3"/>
    <property type="match status" value="1"/>
</dbReference>
<evidence type="ECO:0000256" key="1">
    <source>
        <dbReference type="ARBA" id="ARBA00004173"/>
    </source>
</evidence>
<dbReference type="InterPro" id="IPR019927">
    <property type="entry name" value="Ribosomal_uL3_bac/org-type"/>
</dbReference>
<evidence type="ECO:0000256" key="5">
    <source>
        <dbReference type="ARBA" id="ARBA00023128"/>
    </source>
</evidence>
<evidence type="ECO:0000256" key="6">
    <source>
        <dbReference type="ARBA" id="ARBA00023274"/>
    </source>
</evidence>
<evidence type="ECO:0000256" key="3">
    <source>
        <dbReference type="ARBA" id="ARBA00022946"/>
    </source>
</evidence>
<comment type="subcellular location">
    <subcellularLocation>
        <location evidence="1">Mitochondrion</location>
    </subcellularLocation>
</comment>
<dbReference type="FunFam" id="2.40.30.10:FF:000004">
    <property type="entry name" value="50S ribosomal protein L3"/>
    <property type="match status" value="1"/>
</dbReference>
<dbReference type="SUPFAM" id="SSF50447">
    <property type="entry name" value="Translation proteins"/>
    <property type="match status" value="1"/>
</dbReference>
<dbReference type="InterPro" id="IPR000597">
    <property type="entry name" value="Ribosomal_uL3"/>
</dbReference>
<dbReference type="PROSITE" id="PS00474">
    <property type="entry name" value="RIBOSOMAL_L3"/>
    <property type="match status" value="1"/>
</dbReference>
<evidence type="ECO:0000256" key="4">
    <source>
        <dbReference type="ARBA" id="ARBA00022980"/>
    </source>
</evidence>
<dbReference type="EMBL" id="ML002299">
    <property type="protein sequence ID" value="RKP39095.1"/>
    <property type="molecule type" value="Genomic_DNA"/>
</dbReference>
<feature type="non-terminal residue" evidence="10">
    <location>
        <position position="1"/>
    </location>
</feature>
<dbReference type="InterPro" id="IPR009000">
    <property type="entry name" value="Transl_B-barrel_sf"/>
</dbReference>
<dbReference type="PANTHER" id="PTHR11229:SF8">
    <property type="entry name" value="LARGE RIBOSOMAL SUBUNIT PROTEIN UL3M"/>
    <property type="match status" value="1"/>
</dbReference>
<evidence type="ECO:0000313" key="10">
    <source>
        <dbReference type="EMBL" id="RKP39095.1"/>
    </source>
</evidence>
<evidence type="ECO:0000256" key="9">
    <source>
        <dbReference type="SAM" id="MobiDB-lite"/>
    </source>
</evidence>
<name>A0A4P9ZZB6_9FUNG</name>
<protein>
    <recommendedName>
        <fullName evidence="7">Large ribosomal subunit protein uL3m</fullName>
    </recommendedName>
</protein>
<keyword evidence="11" id="KW-1185">Reference proteome</keyword>
<reference evidence="11" key="1">
    <citation type="journal article" date="2018" name="Nat. Microbiol.">
        <title>Leveraging single-cell genomics to expand the fungal tree of life.</title>
        <authorList>
            <person name="Ahrendt S.R."/>
            <person name="Quandt C.A."/>
            <person name="Ciobanu D."/>
            <person name="Clum A."/>
            <person name="Salamov A."/>
            <person name="Andreopoulos B."/>
            <person name="Cheng J.F."/>
            <person name="Woyke T."/>
            <person name="Pelin A."/>
            <person name="Henrissat B."/>
            <person name="Reynolds N.K."/>
            <person name="Benny G.L."/>
            <person name="Smith M.E."/>
            <person name="James T.Y."/>
            <person name="Grigoriev I.V."/>
        </authorList>
    </citation>
    <scope>NUCLEOTIDE SEQUENCE [LARGE SCALE GENOMIC DNA]</scope>
    <source>
        <strain evidence="11">RSA 468</strain>
    </source>
</reference>
<keyword evidence="5" id="KW-0496">Mitochondrion</keyword>